<organism evidence="5 6">
    <name type="scientific">Nocardia bovistercoris</name>
    <dbReference type="NCBI Taxonomy" id="2785916"/>
    <lineage>
        <taxon>Bacteria</taxon>
        <taxon>Bacillati</taxon>
        <taxon>Actinomycetota</taxon>
        <taxon>Actinomycetes</taxon>
        <taxon>Mycobacteriales</taxon>
        <taxon>Nocardiaceae</taxon>
        <taxon>Nocardia</taxon>
    </lineage>
</organism>
<dbReference type="InterPro" id="IPR017871">
    <property type="entry name" value="ABC_transporter-like_CS"/>
</dbReference>
<dbReference type="PANTHER" id="PTHR42794">
    <property type="entry name" value="HEMIN IMPORT ATP-BINDING PROTEIN HMUV"/>
    <property type="match status" value="1"/>
</dbReference>
<dbReference type="AlphaFoldDB" id="A0A931N5Z5"/>
<dbReference type="InterPro" id="IPR027417">
    <property type="entry name" value="P-loop_NTPase"/>
</dbReference>
<dbReference type="GO" id="GO:0005524">
    <property type="term" value="F:ATP binding"/>
    <property type="evidence" value="ECO:0007669"/>
    <property type="project" value="UniProtKB-KW"/>
</dbReference>
<dbReference type="GO" id="GO:0016887">
    <property type="term" value="F:ATP hydrolysis activity"/>
    <property type="evidence" value="ECO:0007669"/>
    <property type="project" value="InterPro"/>
</dbReference>
<accession>A0A931N5Z5</accession>
<evidence type="ECO:0000313" key="6">
    <source>
        <dbReference type="Proteomes" id="UP000655751"/>
    </source>
</evidence>
<dbReference type="InterPro" id="IPR003439">
    <property type="entry name" value="ABC_transporter-like_ATP-bd"/>
</dbReference>
<comment type="caution">
    <text evidence="5">The sequence shown here is derived from an EMBL/GenBank/DDBJ whole genome shotgun (WGS) entry which is preliminary data.</text>
</comment>
<proteinExistence type="predicted"/>
<feature type="domain" description="ABC transporter" evidence="4">
    <location>
        <begin position="102"/>
        <end position="334"/>
    </location>
</feature>
<dbReference type="SUPFAM" id="SSF52540">
    <property type="entry name" value="P-loop containing nucleoside triphosphate hydrolases"/>
    <property type="match status" value="1"/>
</dbReference>
<reference evidence="5" key="1">
    <citation type="submission" date="2020-11" db="EMBL/GenBank/DDBJ databases">
        <title>Nocardia NEAU-351.nov., a novel actinomycete isolated from the cow dung.</title>
        <authorList>
            <person name="Zhang X."/>
        </authorList>
    </citation>
    <scope>NUCLEOTIDE SEQUENCE</scope>
    <source>
        <strain evidence="5">NEAU-351</strain>
    </source>
</reference>
<evidence type="ECO:0000256" key="2">
    <source>
        <dbReference type="ARBA" id="ARBA00022741"/>
    </source>
</evidence>
<keyword evidence="2" id="KW-0547">Nucleotide-binding</keyword>
<dbReference type="SMART" id="SM00382">
    <property type="entry name" value="AAA"/>
    <property type="match status" value="1"/>
</dbReference>
<keyword evidence="1" id="KW-0813">Transport</keyword>
<keyword evidence="6" id="KW-1185">Reference proteome</keyword>
<sequence>MGIAHLHGPYRAATRPARAVVASTARLDLGRVRRADRGAHRLAAAVPARTAIPVAARRIRDARTVRRAGSAHRAAVAGCRETGDGSGGGPTARGRAAGAVVIAVESVSFGYGGAVVLDGVGLVAESGDTVGLIGPNGSGKSTVLRLIYRALRPHDGTVAIDGRPVRGLRGRALAARLAVVVQESPAETPVTVAETVLLGRAPWAGAVRGYTREDRVRAAAALERVGARHLADRGFAELSGGERQRVLIARALAQCADHVLLDEPTNHLDVRYQHELLALVRGLDATSIVVLHDLNLAARYCDRLVLLDRGRVVAAGSVEDVLTPELLEPVYQVTVRRVEAFGAVQLLFGPREPAAVAS</sequence>
<dbReference type="CDD" id="cd03214">
    <property type="entry name" value="ABC_Iron-Siderophores_B12_Hemin"/>
    <property type="match status" value="1"/>
</dbReference>
<name>A0A931N5Z5_9NOCA</name>
<dbReference type="Proteomes" id="UP000655751">
    <property type="component" value="Unassembled WGS sequence"/>
</dbReference>
<evidence type="ECO:0000256" key="1">
    <source>
        <dbReference type="ARBA" id="ARBA00022448"/>
    </source>
</evidence>
<dbReference type="PROSITE" id="PS50893">
    <property type="entry name" value="ABC_TRANSPORTER_2"/>
    <property type="match status" value="1"/>
</dbReference>
<dbReference type="FunFam" id="3.40.50.300:FF:000134">
    <property type="entry name" value="Iron-enterobactin ABC transporter ATP-binding protein"/>
    <property type="match status" value="1"/>
</dbReference>
<dbReference type="Gene3D" id="3.40.50.300">
    <property type="entry name" value="P-loop containing nucleotide triphosphate hydrolases"/>
    <property type="match status" value="1"/>
</dbReference>
<evidence type="ECO:0000313" key="5">
    <source>
        <dbReference type="EMBL" id="MBH0780232.1"/>
    </source>
</evidence>
<keyword evidence="3 5" id="KW-0067">ATP-binding</keyword>
<protein>
    <submittedName>
        <fullName evidence="5">ABC transporter ATP-binding protein</fullName>
    </submittedName>
</protein>
<gene>
    <name evidence="5" type="ORF">IT779_28570</name>
</gene>
<dbReference type="PROSITE" id="PS00211">
    <property type="entry name" value="ABC_TRANSPORTER_1"/>
    <property type="match status" value="1"/>
</dbReference>
<dbReference type="Pfam" id="PF00005">
    <property type="entry name" value="ABC_tran"/>
    <property type="match status" value="1"/>
</dbReference>
<evidence type="ECO:0000256" key="3">
    <source>
        <dbReference type="ARBA" id="ARBA00022840"/>
    </source>
</evidence>
<dbReference type="InterPro" id="IPR003593">
    <property type="entry name" value="AAA+_ATPase"/>
</dbReference>
<evidence type="ECO:0000259" key="4">
    <source>
        <dbReference type="PROSITE" id="PS50893"/>
    </source>
</evidence>
<dbReference type="EMBL" id="JADMLG010000014">
    <property type="protein sequence ID" value="MBH0780232.1"/>
    <property type="molecule type" value="Genomic_DNA"/>
</dbReference>
<dbReference type="PANTHER" id="PTHR42794:SF2">
    <property type="entry name" value="ABC TRANSPORTER ATP-BINDING PROTEIN"/>
    <property type="match status" value="1"/>
</dbReference>